<accession>A0A1L0D7N3</accession>
<sequence length="1453" mass="163156">MVNAHYSTSSSVYSPIESEYKFHVPTASHAIIEETDEDEEELVSDYSASIHSASIHSSVQNLRRKSSLELFGSEYIQSDASIHSSTRMPELSNQTFNTYVTANGSSPSFTSINNSLLKTQSSELSHYGTYSGEVDNDETPRIDSSGRYFNDVVDNTPLIGSFPLEDTPLIPSTGYREDALEPLVMEPDEPLMLHLKSSASDLALKFQRLSVTLQHSGLNISQQSYNFQTNFQLNVQRANSVKAPLASRTSVYYKKIHSKPSDDDSTSHTPLGAHSGTPGDSHSVLSGASSDNTRRRSQQSFSGGGASDETAVHHGMHGRNDLFRKSVSRPQSMDGGLNISFHNTSEQTANNTTEDLTANMGTSNSTDISSRYSTAPSTESTREDMSVLFIRALHSFDSTESQLESDSSVCLSFEKGEIAFVHTIDDSGWGEVTLVDSLDRGWIPMNYFALAVTTAASSSDEENMLSLHYSRYLCPLLHACGKFLSNPLSHSSRNGTMTFSIRTVNAVRDGVRVLLQETDCLSRSNEIVIKKPVVRKARKSLLSDWYTLMVRANEYKGTSNFEKIEILQLLILQVIRRATTFFEVWAAESSEIIKRETEMKLQNDMNSYPLLPAPPLAKLRVTEINGTLYSYLSLIIGRLDLIEHNPTGCDLLETITHHIILLLRELLFVSKTGSDYSLEKPADLDGSLDALLSLVSELVTVVKSLVISTVSEGDRSINKRGAQETGVYTYTEEGQNLIVVASKMIKATGSTVASIRKLFESIGDFRLSSERSYPDYTEMRIEPEVFILKCSVGMVKSHSLKNHDLRTMKLNNPKKSNRYSMFRSGKAGDLGITPNGVNYMHKVMIVDSGEASVPFSLEFKDYMSNPEDKVENETYTIRDELLIDATGNFLGASFKGLVYTLTNESSPPEYFFVSTFFICFRNFGSGIDLAELLIDRFDSANLKTKITEKPDPQLDMKLKSRRRLVCKMFQIWMESYWVHEADISLLSTLVNFYNEGVYKHLPIEAMKLIEIAARLLTRDLNIGKEQLVVRNITLAKIQRKNSFLSKRSSDASLSSRYSMVDGYELSKINTNSSVASSLKSITLPMPLGISGLTSSSSLLTRGQVSTIENVVVTYRAILNENWCPQAYVDTKTFISMGLQQILPRWFALCEQSWVLSNYRTNLLDFNGLELARQLTLIESEIFCAIKPDELLNGNFTSKKAHLKVAPNVRLSLMFTNCLSDYVLESVLQPDINQKLRVNIVKTWLKVAISCLYLRNFNSLAAIITSLQSHLVTRLSRVWSDLSEKYTELYDYLSSVVHPEKNYSVYRAKLKSFLLSNDYNIPVVPYFSLFLQDLTFITDGNPNFRKANTFLNQKLINIDKYLKITRIIADIESLQIPYTSPSGKRRNSTIFNKGNGSTLNEEYSIAPVACLQELILLELWKISELNRKEEDRAWKLSCHIQPRDTPRVNSYQED</sequence>
<evidence type="ECO:0000313" key="9">
    <source>
        <dbReference type="EMBL" id="SGZ52540.1"/>
    </source>
</evidence>
<name>A0A1L0D7N3_9ASCO</name>
<dbReference type="GO" id="GO:0007265">
    <property type="term" value="P:Ras protein signal transduction"/>
    <property type="evidence" value="ECO:0007669"/>
    <property type="project" value="TreeGrafter"/>
</dbReference>
<feature type="domain" description="N-terminal Ras-GEF" evidence="8">
    <location>
        <begin position="885"/>
        <end position="1016"/>
    </location>
</feature>
<evidence type="ECO:0000256" key="4">
    <source>
        <dbReference type="PROSITE-ProRule" id="PRU00192"/>
    </source>
</evidence>
<dbReference type="InterPro" id="IPR008937">
    <property type="entry name" value="Ras-like_GEF"/>
</dbReference>
<evidence type="ECO:0000259" key="8">
    <source>
        <dbReference type="PROSITE" id="PS50212"/>
    </source>
</evidence>
<dbReference type="Pfam" id="PF00618">
    <property type="entry name" value="RasGEF_N"/>
    <property type="match status" value="1"/>
</dbReference>
<feature type="domain" description="Ras-GEF" evidence="7">
    <location>
        <begin position="1166"/>
        <end position="1407"/>
    </location>
</feature>
<dbReference type="InterPro" id="IPR001895">
    <property type="entry name" value="RASGEF_cat_dom"/>
</dbReference>
<dbReference type="CDD" id="cd00155">
    <property type="entry name" value="RasGEF"/>
    <property type="match status" value="1"/>
</dbReference>
<feature type="compositionally biased region" description="Polar residues" evidence="5">
    <location>
        <begin position="278"/>
        <end position="291"/>
    </location>
</feature>
<dbReference type="SMART" id="SM00326">
    <property type="entry name" value="SH3"/>
    <property type="match status" value="1"/>
</dbReference>
<dbReference type="PANTHER" id="PTHR23113:SF354">
    <property type="entry name" value="BUD SITE SELECTION PROTEIN 5"/>
    <property type="match status" value="1"/>
</dbReference>
<evidence type="ECO:0000256" key="2">
    <source>
        <dbReference type="ARBA" id="ARBA00022658"/>
    </source>
</evidence>
<dbReference type="Pfam" id="PF00617">
    <property type="entry name" value="RasGEF"/>
    <property type="match status" value="1"/>
</dbReference>
<dbReference type="Gene3D" id="1.20.870.10">
    <property type="entry name" value="Son of sevenless (SoS) protein Chain: S domain 1"/>
    <property type="match status" value="1"/>
</dbReference>
<evidence type="ECO:0000256" key="5">
    <source>
        <dbReference type="SAM" id="MobiDB-lite"/>
    </source>
</evidence>
<keyword evidence="1 4" id="KW-0728">SH3 domain</keyword>
<feature type="region of interest" description="Disordered" evidence="5">
    <location>
        <begin position="326"/>
        <end position="379"/>
    </location>
</feature>
<evidence type="ECO:0000259" key="6">
    <source>
        <dbReference type="PROSITE" id="PS50002"/>
    </source>
</evidence>
<dbReference type="Proteomes" id="UP000182259">
    <property type="component" value="Chromosome II"/>
</dbReference>
<protein>
    <submittedName>
        <fullName evidence="9">CIC11C00000000831</fullName>
    </submittedName>
</protein>
<dbReference type="PANTHER" id="PTHR23113">
    <property type="entry name" value="GUANINE NUCLEOTIDE EXCHANGE FACTOR"/>
    <property type="match status" value="1"/>
</dbReference>
<evidence type="ECO:0000256" key="1">
    <source>
        <dbReference type="ARBA" id="ARBA00022443"/>
    </source>
</evidence>
<feature type="region of interest" description="Disordered" evidence="5">
    <location>
        <begin position="257"/>
        <end position="313"/>
    </location>
</feature>
<dbReference type="PROSITE" id="PS50002">
    <property type="entry name" value="SH3"/>
    <property type="match status" value="1"/>
</dbReference>
<dbReference type="SUPFAM" id="SSF48366">
    <property type="entry name" value="Ras GEF"/>
    <property type="match status" value="1"/>
</dbReference>
<evidence type="ECO:0000259" key="7">
    <source>
        <dbReference type="PROSITE" id="PS50009"/>
    </source>
</evidence>
<keyword evidence="2 3" id="KW-0344">Guanine-nucleotide releasing factor</keyword>
<dbReference type="InterPro" id="IPR036964">
    <property type="entry name" value="RASGEF_cat_dom_sf"/>
</dbReference>
<feature type="compositionally biased region" description="Polar residues" evidence="5">
    <location>
        <begin position="340"/>
        <end position="379"/>
    </location>
</feature>
<dbReference type="InterPro" id="IPR023578">
    <property type="entry name" value="Ras_GEF_dom_sf"/>
</dbReference>
<evidence type="ECO:0000256" key="3">
    <source>
        <dbReference type="PROSITE-ProRule" id="PRU00168"/>
    </source>
</evidence>
<dbReference type="EMBL" id="LT635765">
    <property type="protein sequence ID" value="SGZ52540.1"/>
    <property type="molecule type" value="Genomic_DNA"/>
</dbReference>
<evidence type="ECO:0000313" key="10">
    <source>
        <dbReference type="Proteomes" id="UP000182259"/>
    </source>
</evidence>
<dbReference type="CDD" id="cd06224">
    <property type="entry name" value="REM"/>
    <property type="match status" value="1"/>
</dbReference>
<gene>
    <name evidence="9" type="ORF">SAMEA4029009_CIC11G00000000831</name>
</gene>
<dbReference type="SMART" id="SM00147">
    <property type="entry name" value="RasGEF"/>
    <property type="match status" value="1"/>
</dbReference>
<dbReference type="GO" id="GO:0005085">
    <property type="term" value="F:guanyl-nucleotide exchange factor activity"/>
    <property type="evidence" value="ECO:0007669"/>
    <property type="project" value="UniProtKB-KW"/>
</dbReference>
<dbReference type="PROSITE" id="PS50212">
    <property type="entry name" value="RASGEF_NTER"/>
    <property type="match status" value="1"/>
</dbReference>
<dbReference type="InterPro" id="IPR000651">
    <property type="entry name" value="Ras-like_Gua-exchang_fac_N"/>
</dbReference>
<dbReference type="SUPFAM" id="SSF50044">
    <property type="entry name" value="SH3-domain"/>
    <property type="match status" value="1"/>
</dbReference>
<reference evidence="9 10" key="1">
    <citation type="submission" date="2016-10" db="EMBL/GenBank/DDBJ databases">
        <authorList>
            <person name="de Groot N.N."/>
        </authorList>
    </citation>
    <scope>NUCLEOTIDE SEQUENCE [LARGE SCALE GENOMIC DNA]</scope>
    <source>
        <strain evidence="9 10">PYCC 4715</strain>
    </source>
</reference>
<dbReference type="Gene3D" id="1.10.840.10">
    <property type="entry name" value="Ras guanine-nucleotide exchange factors catalytic domain"/>
    <property type="match status" value="1"/>
</dbReference>
<dbReference type="InterPro" id="IPR036028">
    <property type="entry name" value="SH3-like_dom_sf"/>
</dbReference>
<organism evidence="9 10">
    <name type="scientific">Sungouiella intermedia</name>
    <dbReference type="NCBI Taxonomy" id="45354"/>
    <lineage>
        <taxon>Eukaryota</taxon>
        <taxon>Fungi</taxon>
        <taxon>Dikarya</taxon>
        <taxon>Ascomycota</taxon>
        <taxon>Saccharomycotina</taxon>
        <taxon>Pichiomycetes</taxon>
        <taxon>Metschnikowiaceae</taxon>
        <taxon>Sungouiella</taxon>
    </lineage>
</organism>
<feature type="domain" description="SH3" evidence="6">
    <location>
        <begin position="385"/>
        <end position="453"/>
    </location>
</feature>
<dbReference type="PROSITE" id="PS50009">
    <property type="entry name" value="RASGEF_CAT"/>
    <property type="match status" value="1"/>
</dbReference>
<dbReference type="InterPro" id="IPR001452">
    <property type="entry name" value="SH3_domain"/>
</dbReference>
<proteinExistence type="predicted"/>
<dbReference type="GO" id="GO:0005886">
    <property type="term" value="C:plasma membrane"/>
    <property type="evidence" value="ECO:0007669"/>
    <property type="project" value="TreeGrafter"/>
</dbReference>
<dbReference type="Gene3D" id="2.30.30.40">
    <property type="entry name" value="SH3 Domains"/>
    <property type="match status" value="1"/>
</dbReference>